<keyword evidence="4" id="KW-0804">Transcription</keyword>
<dbReference type="RefSeq" id="WP_256707396.1">
    <property type="nucleotide sequence ID" value="NZ_CP101914.1"/>
</dbReference>
<protein>
    <submittedName>
        <fullName evidence="6">MerR family transcriptional regulator</fullName>
    </submittedName>
</protein>
<accession>A0ABY5JPA6</accession>
<gene>
    <name evidence="6" type="ORF">NP439_19100</name>
</gene>
<dbReference type="Gene3D" id="6.10.250.360">
    <property type="match status" value="1"/>
</dbReference>
<dbReference type="PANTHER" id="PTHR30204:SF69">
    <property type="entry name" value="MERR-FAMILY TRANSCRIPTIONAL REGULATOR"/>
    <property type="match status" value="1"/>
</dbReference>
<dbReference type="PROSITE" id="PS50937">
    <property type="entry name" value="HTH_MERR_2"/>
    <property type="match status" value="1"/>
</dbReference>
<reference evidence="6" key="1">
    <citation type="submission" date="2022-07" db="EMBL/GenBank/DDBJ databases">
        <title>FELIX.</title>
        <authorList>
            <person name="Wan K.H."/>
            <person name="Park S."/>
            <person name="Lawrence Q."/>
            <person name="Eichenberger J.P."/>
            <person name="Booth B.W."/>
            <person name="Piaggio A.J."/>
            <person name="Chandler J.C."/>
            <person name="Franklin A.B."/>
            <person name="Celniker S.E."/>
        </authorList>
    </citation>
    <scope>NUCLEOTIDE SEQUENCE</scope>
    <source>
        <strain evidence="6">QA-1986 374</strain>
    </source>
</reference>
<evidence type="ECO:0000259" key="5">
    <source>
        <dbReference type="PROSITE" id="PS50937"/>
    </source>
</evidence>
<evidence type="ECO:0000313" key="7">
    <source>
        <dbReference type="Proteomes" id="UP001059773"/>
    </source>
</evidence>
<organism evidence="6 7">
    <name type="scientific">Oceanobacillus jeddahense</name>
    <dbReference type="NCBI Taxonomy" id="1462527"/>
    <lineage>
        <taxon>Bacteria</taxon>
        <taxon>Bacillati</taxon>
        <taxon>Bacillota</taxon>
        <taxon>Bacilli</taxon>
        <taxon>Bacillales</taxon>
        <taxon>Bacillaceae</taxon>
        <taxon>Oceanobacillus</taxon>
    </lineage>
</organism>
<dbReference type="InterPro" id="IPR047057">
    <property type="entry name" value="MerR_fam"/>
</dbReference>
<evidence type="ECO:0000256" key="2">
    <source>
        <dbReference type="ARBA" id="ARBA00023015"/>
    </source>
</evidence>
<dbReference type="CDD" id="cd01106">
    <property type="entry name" value="HTH_TipAL-Mta"/>
    <property type="match status" value="1"/>
</dbReference>
<keyword evidence="1" id="KW-0678">Repressor</keyword>
<dbReference type="PANTHER" id="PTHR30204">
    <property type="entry name" value="REDOX-CYCLING DRUG-SENSING TRANSCRIPTIONAL ACTIVATOR SOXR"/>
    <property type="match status" value="1"/>
</dbReference>
<evidence type="ECO:0000313" key="6">
    <source>
        <dbReference type="EMBL" id="UUI02128.1"/>
    </source>
</evidence>
<sequence length="258" mass="30414">MYTIGEFGAKTGFSTRTLRFYEELGILYPSKRNESGHRFYGLEELATLQRIQSLKFIGYSLQEIKEMLDKEEVTLDNFANSLPVQRKVLVHKREELDRAIAAIDHVQELLDDNFPLDWTVLTSLLHGMEFEEEQKAWMQEHFPDDFASLFTDIPKEEREKLDREWLSILAEVKRLMRENVPPHAPEAQQVFLNINDLFMKIVPEDLITKNIDKWEEQLESAEAADDFVAPTFWSKEEEAYMEEIAKAMEQQYKENEEK</sequence>
<dbReference type="SMART" id="SM00422">
    <property type="entry name" value="HTH_MERR"/>
    <property type="match status" value="1"/>
</dbReference>
<dbReference type="InterPro" id="IPR000551">
    <property type="entry name" value="MerR-type_HTH_dom"/>
</dbReference>
<keyword evidence="3" id="KW-0238">DNA-binding</keyword>
<dbReference type="Pfam" id="PF13411">
    <property type="entry name" value="MerR_1"/>
    <property type="match status" value="1"/>
</dbReference>
<evidence type="ECO:0000256" key="4">
    <source>
        <dbReference type="ARBA" id="ARBA00023163"/>
    </source>
</evidence>
<keyword evidence="7" id="KW-1185">Reference proteome</keyword>
<dbReference type="Proteomes" id="UP001059773">
    <property type="component" value="Chromosome"/>
</dbReference>
<dbReference type="InterPro" id="IPR009061">
    <property type="entry name" value="DNA-bd_dom_put_sf"/>
</dbReference>
<evidence type="ECO:0000256" key="3">
    <source>
        <dbReference type="ARBA" id="ARBA00023125"/>
    </source>
</evidence>
<dbReference type="Gene3D" id="1.10.1660.10">
    <property type="match status" value="1"/>
</dbReference>
<evidence type="ECO:0000256" key="1">
    <source>
        <dbReference type="ARBA" id="ARBA00022491"/>
    </source>
</evidence>
<dbReference type="SUPFAM" id="SSF46955">
    <property type="entry name" value="Putative DNA-binding domain"/>
    <property type="match status" value="1"/>
</dbReference>
<dbReference type="PRINTS" id="PR00040">
    <property type="entry name" value="HTHMERR"/>
</dbReference>
<feature type="domain" description="HTH merR-type" evidence="5">
    <location>
        <begin position="1"/>
        <end position="70"/>
    </location>
</feature>
<proteinExistence type="predicted"/>
<dbReference type="EMBL" id="CP101914">
    <property type="protein sequence ID" value="UUI02128.1"/>
    <property type="molecule type" value="Genomic_DNA"/>
</dbReference>
<keyword evidence="2" id="KW-0805">Transcription regulation</keyword>
<name>A0ABY5JPA6_9BACI</name>